<evidence type="ECO:0000313" key="3">
    <source>
        <dbReference type="Proteomes" id="UP000626109"/>
    </source>
</evidence>
<dbReference type="AlphaFoldDB" id="A0A813IML7"/>
<sequence>GVLRILVLLCLGAASAGAQEAGSSENANVFRRLFAWFTGWALDADNSTAEAVDENAVDWLCPQSQPVLDQPADGLEVFLGERTCPFLAAFFSGSSPMAKAESLALTEQRLASSFPRLRYVRVDADELGIRALLQWDIVSLPTYVLFWPLAAPGTAGRPPWQTWHRWQGDLNPYDYHDVAKWISASSGLLPANSSSVGQFPGPLGLVKRGANSSSSHIRLGVCWTLIAMLAIPKILKRIA</sequence>
<dbReference type="Proteomes" id="UP000626109">
    <property type="component" value="Unassembled WGS sequence"/>
</dbReference>
<feature type="chain" id="PRO_5032801781" description="Thioredoxin domain-containing protein" evidence="1">
    <location>
        <begin position="19"/>
        <end position="239"/>
    </location>
</feature>
<evidence type="ECO:0000256" key="1">
    <source>
        <dbReference type="SAM" id="SignalP"/>
    </source>
</evidence>
<reference evidence="2" key="1">
    <citation type="submission" date="2021-02" db="EMBL/GenBank/DDBJ databases">
        <authorList>
            <person name="Dougan E. K."/>
            <person name="Rhodes N."/>
            <person name="Thang M."/>
            <person name="Chan C."/>
        </authorList>
    </citation>
    <scope>NUCLEOTIDE SEQUENCE</scope>
</reference>
<comment type="caution">
    <text evidence="2">The sequence shown here is derived from an EMBL/GenBank/DDBJ whole genome shotgun (WGS) entry which is preliminary data.</text>
</comment>
<protein>
    <recommendedName>
        <fullName evidence="4">Thioredoxin domain-containing protein</fullName>
    </recommendedName>
</protein>
<proteinExistence type="predicted"/>
<feature type="non-terminal residue" evidence="2">
    <location>
        <position position="1"/>
    </location>
</feature>
<evidence type="ECO:0000313" key="2">
    <source>
        <dbReference type="EMBL" id="CAE8652658.1"/>
    </source>
</evidence>
<organism evidence="2 3">
    <name type="scientific">Polarella glacialis</name>
    <name type="common">Dinoflagellate</name>
    <dbReference type="NCBI Taxonomy" id="89957"/>
    <lineage>
        <taxon>Eukaryota</taxon>
        <taxon>Sar</taxon>
        <taxon>Alveolata</taxon>
        <taxon>Dinophyceae</taxon>
        <taxon>Suessiales</taxon>
        <taxon>Suessiaceae</taxon>
        <taxon>Polarella</taxon>
    </lineage>
</organism>
<gene>
    <name evidence="2" type="ORF">PGLA2088_LOCUS9862</name>
</gene>
<accession>A0A813IML7</accession>
<name>A0A813IML7_POLGL</name>
<keyword evidence="1" id="KW-0732">Signal</keyword>
<feature type="signal peptide" evidence="1">
    <location>
        <begin position="1"/>
        <end position="18"/>
    </location>
</feature>
<dbReference type="EMBL" id="CAJNNW010011011">
    <property type="protein sequence ID" value="CAE8652658.1"/>
    <property type="molecule type" value="Genomic_DNA"/>
</dbReference>
<evidence type="ECO:0008006" key="4">
    <source>
        <dbReference type="Google" id="ProtNLM"/>
    </source>
</evidence>